<dbReference type="Proteomes" id="UP000626656">
    <property type="component" value="Unassembled WGS sequence"/>
</dbReference>
<dbReference type="EMBL" id="CAHJWF010000286">
    <property type="protein sequence ID" value="CAB5505005.1"/>
    <property type="molecule type" value="Genomic_DNA"/>
</dbReference>
<name>A0ABN7GBD7_9GAMM</name>
<comment type="caution">
    <text evidence="1">The sequence shown here is derived from an EMBL/GenBank/DDBJ whole genome shotgun (WGS) entry which is preliminary data.</text>
</comment>
<reference evidence="1 2" key="1">
    <citation type="submission" date="2020-05" db="EMBL/GenBank/DDBJ databases">
        <authorList>
            <person name="Petersen J."/>
            <person name="Sayavedra L."/>
        </authorList>
    </citation>
    <scope>NUCLEOTIDE SEQUENCE [LARGE SCALE GENOMIC DNA]</scope>
    <source>
        <strain evidence="1">B azoricus SOX ET2 1586I</strain>
    </source>
</reference>
<keyword evidence="2" id="KW-1185">Reference proteome</keyword>
<gene>
    <name evidence="1" type="ORF">AZO1586I_1380</name>
</gene>
<protein>
    <recommendedName>
        <fullName evidence="3">Transposase DDE domain-containing protein</fullName>
    </recommendedName>
</protein>
<evidence type="ECO:0000313" key="1">
    <source>
        <dbReference type="EMBL" id="CAB5505005.1"/>
    </source>
</evidence>
<evidence type="ECO:0008006" key="3">
    <source>
        <dbReference type="Google" id="ProtNLM"/>
    </source>
</evidence>
<accession>A0ABN7GBD7</accession>
<sequence>MNILNYKLDTTNELLTSRIGLITLAHTIQVLDLSKTIDQHFPASGSNCALKASTFINTLVLSQHEGGECLNDTVHIAKDKVLRLVINQKAPTPQAIGTWLRHLGKNNQGVKALQKTNKTLLKATLNNCKNITLDIDASEVIANKANTQWT</sequence>
<proteinExistence type="predicted"/>
<dbReference type="RefSeq" id="WP_202784387.1">
    <property type="nucleotide sequence ID" value="NZ_CAHJWF010000286.1"/>
</dbReference>
<evidence type="ECO:0000313" key="2">
    <source>
        <dbReference type="Proteomes" id="UP000626656"/>
    </source>
</evidence>
<organism evidence="1 2">
    <name type="scientific">Bathymodiolus thermophilus thioautotrophic gill symbiont</name>
    <dbReference type="NCBI Taxonomy" id="2360"/>
    <lineage>
        <taxon>Bacteria</taxon>
        <taxon>Pseudomonadati</taxon>
        <taxon>Pseudomonadota</taxon>
        <taxon>Gammaproteobacteria</taxon>
        <taxon>sulfur-oxidizing symbionts</taxon>
    </lineage>
</organism>